<evidence type="ECO:0000313" key="2">
    <source>
        <dbReference type="EMBL" id="OTG05959.1"/>
    </source>
</evidence>
<proteinExistence type="predicted"/>
<gene>
    <name evidence="2" type="ORF">HannXRQ_Chr12g0379431</name>
</gene>
<organism evidence="2 3">
    <name type="scientific">Helianthus annuus</name>
    <name type="common">Common sunflower</name>
    <dbReference type="NCBI Taxonomy" id="4232"/>
    <lineage>
        <taxon>Eukaryota</taxon>
        <taxon>Viridiplantae</taxon>
        <taxon>Streptophyta</taxon>
        <taxon>Embryophyta</taxon>
        <taxon>Tracheophyta</taxon>
        <taxon>Spermatophyta</taxon>
        <taxon>Magnoliopsida</taxon>
        <taxon>eudicotyledons</taxon>
        <taxon>Gunneridae</taxon>
        <taxon>Pentapetalae</taxon>
        <taxon>asterids</taxon>
        <taxon>campanulids</taxon>
        <taxon>Asterales</taxon>
        <taxon>Asteraceae</taxon>
        <taxon>Asteroideae</taxon>
        <taxon>Heliantheae alliance</taxon>
        <taxon>Heliantheae</taxon>
        <taxon>Helianthus</taxon>
    </lineage>
</organism>
<evidence type="ECO:0000313" key="3">
    <source>
        <dbReference type="Proteomes" id="UP000215914"/>
    </source>
</evidence>
<keyword evidence="3" id="KW-1185">Reference proteome</keyword>
<dbReference type="Proteomes" id="UP000215914">
    <property type="component" value="Chromosome 12"/>
</dbReference>
<dbReference type="InParanoid" id="A0A251T577"/>
<sequence>MQEHESLQHHCPVVGPLHPTKQDPQHTIQTFVRNPHPCENMLSGAVIDDGFIMGGSLDDCGFYTRVAKHRPRSQIGSEKTCSVF</sequence>
<name>A0A251T577_HELAN</name>
<dbReference type="EMBL" id="CM007901">
    <property type="protein sequence ID" value="OTG05959.1"/>
    <property type="molecule type" value="Genomic_DNA"/>
</dbReference>
<evidence type="ECO:0000256" key="1">
    <source>
        <dbReference type="SAM" id="MobiDB-lite"/>
    </source>
</evidence>
<dbReference type="AlphaFoldDB" id="A0A251T577"/>
<reference evidence="3" key="1">
    <citation type="journal article" date="2017" name="Nature">
        <title>The sunflower genome provides insights into oil metabolism, flowering and Asterid evolution.</title>
        <authorList>
            <person name="Badouin H."/>
            <person name="Gouzy J."/>
            <person name="Grassa C.J."/>
            <person name="Murat F."/>
            <person name="Staton S.E."/>
            <person name="Cottret L."/>
            <person name="Lelandais-Briere C."/>
            <person name="Owens G.L."/>
            <person name="Carrere S."/>
            <person name="Mayjonade B."/>
            <person name="Legrand L."/>
            <person name="Gill N."/>
            <person name="Kane N.C."/>
            <person name="Bowers J.E."/>
            <person name="Hubner S."/>
            <person name="Bellec A."/>
            <person name="Berard A."/>
            <person name="Berges H."/>
            <person name="Blanchet N."/>
            <person name="Boniface M.C."/>
            <person name="Brunel D."/>
            <person name="Catrice O."/>
            <person name="Chaidir N."/>
            <person name="Claudel C."/>
            <person name="Donnadieu C."/>
            <person name="Faraut T."/>
            <person name="Fievet G."/>
            <person name="Helmstetter N."/>
            <person name="King M."/>
            <person name="Knapp S.J."/>
            <person name="Lai Z."/>
            <person name="Le Paslier M.C."/>
            <person name="Lippi Y."/>
            <person name="Lorenzon L."/>
            <person name="Mandel J.R."/>
            <person name="Marage G."/>
            <person name="Marchand G."/>
            <person name="Marquand E."/>
            <person name="Bret-Mestries E."/>
            <person name="Morien E."/>
            <person name="Nambeesan S."/>
            <person name="Nguyen T."/>
            <person name="Pegot-Espagnet P."/>
            <person name="Pouilly N."/>
            <person name="Raftis F."/>
            <person name="Sallet E."/>
            <person name="Schiex T."/>
            <person name="Thomas J."/>
            <person name="Vandecasteele C."/>
            <person name="Vares D."/>
            <person name="Vear F."/>
            <person name="Vautrin S."/>
            <person name="Crespi M."/>
            <person name="Mangin B."/>
            <person name="Burke J.M."/>
            <person name="Salse J."/>
            <person name="Munos S."/>
            <person name="Vincourt P."/>
            <person name="Rieseberg L.H."/>
            <person name="Langlade N.B."/>
        </authorList>
    </citation>
    <scope>NUCLEOTIDE SEQUENCE [LARGE SCALE GENOMIC DNA]</scope>
    <source>
        <strain evidence="3">cv. SF193</strain>
    </source>
</reference>
<accession>A0A251T577</accession>
<protein>
    <submittedName>
        <fullName evidence="2">Uncharacterized protein</fullName>
    </submittedName>
</protein>
<feature type="region of interest" description="Disordered" evidence="1">
    <location>
        <begin position="1"/>
        <end position="24"/>
    </location>
</feature>